<dbReference type="Gene3D" id="1.25.40.10">
    <property type="entry name" value="Tetratricopeptide repeat domain"/>
    <property type="match status" value="1"/>
</dbReference>
<name>A0A255XZB8_9PROT</name>
<keyword evidence="2" id="KW-1185">Reference proteome</keyword>
<gene>
    <name evidence="1" type="ORF">CHR90_00380</name>
</gene>
<dbReference type="InterPro" id="IPR011990">
    <property type="entry name" value="TPR-like_helical_dom_sf"/>
</dbReference>
<evidence type="ECO:0000313" key="2">
    <source>
        <dbReference type="Proteomes" id="UP000216361"/>
    </source>
</evidence>
<comment type="caution">
    <text evidence="1">The sequence shown here is derived from an EMBL/GenBank/DDBJ whole genome shotgun (WGS) entry which is preliminary data.</text>
</comment>
<dbReference type="AlphaFoldDB" id="A0A255XZB8"/>
<sequence>MAQEPGNTAFQRDLSVSLNKIGDTLGRSDQAQAVALYQEGLAIRRKLVAQEPGSTAFQRDLSISLNKIGDTLGRSDPVQALALYQEGLAIHRKLAAQEPGIQSFSVTCRLVWSA</sequence>
<dbReference type="RefSeq" id="WP_094406588.1">
    <property type="nucleotide sequence ID" value="NZ_NOXS01000012.1"/>
</dbReference>
<dbReference type="OrthoDB" id="8256315at2"/>
<evidence type="ECO:0000313" key="1">
    <source>
        <dbReference type="EMBL" id="OYQ22359.1"/>
    </source>
</evidence>
<proteinExistence type="predicted"/>
<reference evidence="1 2" key="1">
    <citation type="submission" date="2017-07" db="EMBL/GenBank/DDBJ databases">
        <title>Elstera cyanobacteriorum sp. nov., a novel bacterium isolated from cyanobacterial aggregates in a eutrophic lake.</title>
        <authorList>
            <person name="Cai H."/>
        </authorList>
    </citation>
    <scope>NUCLEOTIDE SEQUENCE [LARGE SCALE GENOMIC DNA]</scope>
    <source>
        <strain evidence="1 2">TH019</strain>
    </source>
</reference>
<dbReference type="EMBL" id="NOXS01000012">
    <property type="protein sequence ID" value="OYQ22359.1"/>
    <property type="molecule type" value="Genomic_DNA"/>
</dbReference>
<dbReference type="Proteomes" id="UP000216361">
    <property type="component" value="Unassembled WGS sequence"/>
</dbReference>
<evidence type="ECO:0008006" key="3">
    <source>
        <dbReference type="Google" id="ProtNLM"/>
    </source>
</evidence>
<organism evidence="1 2">
    <name type="scientific">Elstera cyanobacteriorum</name>
    <dbReference type="NCBI Taxonomy" id="2022747"/>
    <lineage>
        <taxon>Bacteria</taxon>
        <taxon>Pseudomonadati</taxon>
        <taxon>Pseudomonadota</taxon>
        <taxon>Alphaproteobacteria</taxon>
        <taxon>Rhodospirillales</taxon>
        <taxon>Rhodospirillaceae</taxon>
        <taxon>Elstera</taxon>
    </lineage>
</organism>
<accession>A0A255XZB8</accession>
<protein>
    <recommendedName>
        <fullName evidence="3">Tetratricopeptide repeat protein</fullName>
    </recommendedName>
</protein>